<dbReference type="Proteomes" id="UP000309997">
    <property type="component" value="Unassembled WGS sequence"/>
</dbReference>
<proteinExistence type="predicted"/>
<sequence length="90" mass="9557">MAEVFFAMPPSMTSPIHPTFSFLKLGFIGAGVFQAVGVGIPDPIETSSVMRQSPSASRKRSATPADLLACASVLHGLFNTACLIYKRAEL</sequence>
<organism evidence="1 2">
    <name type="scientific">Populus alba</name>
    <name type="common">White poplar</name>
    <dbReference type="NCBI Taxonomy" id="43335"/>
    <lineage>
        <taxon>Eukaryota</taxon>
        <taxon>Viridiplantae</taxon>
        <taxon>Streptophyta</taxon>
        <taxon>Embryophyta</taxon>
        <taxon>Tracheophyta</taxon>
        <taxon>Spermatophyta</taxon>
        <taxon>Magnoliopsida</taxon>
        <taxon>eudicotyledons</taxon>
        <taxon>Gunneridae</taxon>
        <taxon>Pentapetalae</taxon>
        <taxon>rosids</taxon>
        <taxon>fabids</taxon>
        <taxon>Malpighiales</taxon>
        <taxon>Salicaceae</taxon>
        <taxon>Saliceae</taxon>
        <taxon>Populus</taxon>
    </lineage>
</organism>
<gene>
    <name evidence="1" type="ORF">D5086_021474</name>
</gene>
<protein>
    <submittedName>
        <fullName evidence="1">Uncharacterized protein</fullName>
    </submittedName>
</protein>
<evidence type="ECO:0000313" key="1">
    <source>
        <dbReference type="EMBL" id="KAL3576191.1"/>
    </source>
</evidence>
<dbReference type="EMBL" id="RCHU02000011">
    <property type="protein sequence ID" value="KAL3576191.1"/>
    <property type="molecule type" value="Genomic_DNA"/>
</dbReference>
<reference evidence="1 2" key="1">
    <citation type="journal article" date="2024" name="Plant Biotechnol. J.">
        <title>Genome and CRISPR/Cas9 system of a widespread forest tree (Populus alba) in the world.</title>
        <authorList>
            <person name="Liu Y.J."/>
            <person name="Jiang P.F."/>
            <person name="Han X.M."/>
            <person name="Li X.Y."/>
            <person name="Wang H.M."/>
            <person name="Wang Y.J."/>
            <person name="Wang X.X."/>
            <person name="Zeng Q.Y."/>
        </authorList>
    </citation>
    <scope>NUCLEOTIDE SEQUENCE [LARGE SCALE GENOMIC DNA]</scope>
    <source>
        <strain evidence="2">cv. PAL-ZL1</strain>
    </source>
</reference>
<comment type="caution">
    <text evidence="1">The sequence shown here is derived from an EMBL/GenBank/DDBJ whole genome shotgun (WGS) entry which is preliminary data.</text>
</comment>
<accession>A0ACC4BCU2</accession>
<evidence type="ECO:0000313" key="2">
    <source>
        <dbReference type="Proteomes" id="UP000309997"/>
    </source>
</evidence>
<name>A0ACC4BCU2_POPAL</name>
<keyword evidence="2" id="KW-1185">Reference proteome</keyword>